<sequence>MATEPQIRETAARCVSCMVCYVSSGRMSQVKRVMTAELKETTPFVLGCGVSDSELDESILGPIEAGLVARYGPAEGLKLSQEFAGFFRSNGLTGSRPVPAPPPA</sequence>
<organism evidence="1">
    <name type="scientific">Singulisphaera sp. Ch08</name>
    <dbReference type="NCBI Taxonomy" id="3120278"/>
    <lineage>
        <taxon>Bacteria</taxon>
        <taxon>Pseudomonadati</taxon>
        <taxon>Planctomycetota</taxon>
        <taxon>Planctomycetia</taxon>
        <taxon>Isosphaerales</taxon>
        <taxon>Isosphaeraceae</taxon>
        <taxon>Singulisphaera</taxon>
    </lineage>
</organism>
<evidence type="ECO:0000313" key="1">
    <source>
        <dbReference type="EMBL" id="XBH06271.1"/>
    </source>
</evidence>
<dbReference type="EMBL" id="CP155447">
    <property type="protein sequence ID" value="XBH06271.1"/>
    <property type="molecule type" value="Genomic_DNA"/>
</dbReference>
<dbReference type="AlphaFoldDB" id="A0AAU7CNU5"/>
<dbReference type="RefSeq" id="WP_406699121.1">
    <property type="nucleotide sequence ID" value="NZ_CP155447.1"/>
</dbReference>
<protein>
    <submittedName>
        <fullName evidence="1">Uncharacterized protein</fullName>
    </submittedName>
</protein>
<name>A0AAU7CNU5_9BACT</name>
<accession>A0AAU7CNU5</accession>
<reference evidence="1" key="1">
    <citation type="submission" date="2024-05" db="EMBL/GenBank/DDBJ databases">
        <title>Planctomycetes of the genus Singulisphaera possess chitinolytic capabilities.</title>
        <authorList>
            <person name="Ivanova A."/>
        </authorList>
    </citation>
    <scope>NUCLEOTIDE SEQUENCE</scope>
    <source>
        <strain evidence="1">Ch08T</strain>
    </source>
</reference>
<proteinExistence type="predicted"/>
<gene>
    <name evidence="1" type="ORF">V5E97_09600</name>
</gene>